<feature type="compositionally biased region" description="Basic and acidic residues" evidence="1">
    <location>
        <begin position="151"/>
        <end position="176"/>
    </location>
</feature>
<dbReference type="Proteomes" id="UP000234275">
    <property type="component" value="Unassembled WGS sequence"/>
</dbReference>
<dbReference type="RefSeq" id="XP_024706572.1">
    <property type="nucleotide sequence ID" value="XM_024847640.1"/>
</dbReference>
<accession>A0A2I2GEH5</accession>
<evidence type="ECO:0000313" key="3">
    <source>
        <dbReference type="EMBL" id="PLB51270.1"/>
    </source>
</evidence>
<feature type="region of interest" description="Disordered" evidence="1">
    <location>
        <begin position="40"/>
        <end position="63"/>
    </location>
</feature>
<proteinExistence type="predicted"/>
<gene>
    <name evidence="3" type="ORF">P170DRAFT_425517</name>
</gene>
<feature type="chain" id="PRO_5014131037" evidence="2">
    <location>
        <begin position="19"/>
        <end position="247"/>
    </location>
</feature>
<dbReference type="EMBL" id="MSFO01000003">
    <property type="protein sequence ID" value="PLB51270.1"/>
    <property type="molecule type" value="Genomic_DNA"/>
</dbReference>
<feature type="region of interest" description="Disordered" evidence="1">
    <location>
        <begin position="136"/>
        <end position="247"/>
    </location>
</feature>
<keyword evidence="4" id="KW-1185">Reference proteome</keyword>
<reference evidence="3 4" key="1">
    <citation type="submission" date="2016-12" db="EMBL/GenBank/DDBJ databases">
        <title>The genomes of Aspergillus section Nigri reveals drivers in fungal speciation.</title>
        <authorList>
            <consortium name="DOE Joint Genome Institute"/>
            <person name="Vesth T.C."/>
            <person name="Nybo J."/>
            <person name="Theobald S."/>
            <person name="Brandl J."/>
            <person name="Frisvad J.C."/>
            <person name="Nielsen K.F."/>
            <person name="Lyhne E.K."/>
            <person name="Kogle M.E."/>
            <person name="Kuo A."/>
            <person name="Riley R."/>
            <person name="Clum A."/>
            <person name="Nolan M."/>
            <person name="Lipzen A."/>
            <person name="Salamov A."/>
            <person name="Henrissat B."/>
            <person name="Wiebenga A."/>
            <person name="De Vries R.P."/>
            <person name="Grigoriev I.V."/>
            <person name="Mortensen U.H."/>
            <person name="Andersen M.R."/>
            <person name="Baker S.E."/>
        </authorList>
    </citation>
    <scope>NUCLEOTIDE SEQUENCE [LARGE SCALE GENOMIC DNA]</scope>
    <source>
        <strain evidence="3 4">IBT 23096</strain>
    </source>
</reference>
<evidence type="ECO:0000256" key="1">
    <source>
        <dbReference type="SAM" id="MobiDB-lite"/>
    </source>
</evidence>
<sequence length="247" mass="25843">MKASILASIVLGCSVGLAAPLPNNNDIFTAGSISERNQVPRTNIKDLTGGAAGGAKKNASPDRRTIQVVKREQGAADAANARLDKEFFSGKKREQGAADAANARLDKEFFSGKKREQGAADAANARLDKEFFSGKKREQGVADAASAASIPDKRSASATKREGEAVDVADARKNEDSGSAMKSEEGVVASRENDAARSATKRQGPLEFHDISNPAAAAGQKRAHKVPAKQANGQLQSLDIVGFGSPR</sequence>
<name>A0A2I2GEH5_9EURO</name>
<protein>
    <submittedName>
        <fullName evidence="3">Uncharacterized protein</fullName>
    </submittedName>
</protein>
<dbReference type="GeneID" id="36555339"/>
<comment type="caution">
    <text evidence="3">The sequence shown here is derived from an EMBL/GenBank/DDBJ whole genome shotgun (WGS) entry which is preliminary data.</text>
</comment>
<dbReference type="VEuPathDB" id="FungiDB:P170DRAFT_425517"/>
<keyword evidence="2" id="KW-0732">Signal</keyword>
<evidence type="ECO:0000313" key="4">
    <source>
        <dbReference type="Proteomes" id="UP000234275"/>
    </source>
</evidence>
<dbReference type="AlphaFoldDB" id="A0A2I2GEH5"/>
<feature type="signal peptide" evidence="2">
    <location>
        <begin position="1"/>
        <end position="18"/>
    </location>
</feature>
<evidence type="ECO:0000256" key="2">
    <source>
        <dbReference type="SAM" id="SignalP"/>
    </source>
</evidence>
<organism evidence="3 4">
    <name type="scientific">Aspergillus steynii IBT 23096</name>
    <dbReference type="NCBI Taxonomy" id="1392250"/>
    <lineage>
        <taxon>Eukaryota</taxon>
        <taxon>Fungi</taxon>
        <taxon>Dikarya</taxon>
        <taxon>Ascomycota</taxon>
        <taxon>Pezizomycotina</taxon>
        <taxon>Eurotiomycetes</taxon>
        <taxon>Eurotiomycetidae</taxon>
        <taxon>Eurotiales</taxon>
        <taxon>Aspergillaceae</taxon>
        <taxon>Aspergillus</taxon>
        <taxon>Aspergillus subgen. Circumdati</taxon>
    </lineage>
</organism>